<accession>A0AAV1RBY5</accession>
<dbReference type="InterPro" id="IPR006527">
    <property type="entry name" value="F-box-assoc_dom_typ1"/>
</dbReference>
<organism evidence="3 4">
    <name type="scientific">Dovyalis caffra</name>
    <dbReference type="NCBI Taxonomy" id="77055"/>
    <lineage>
        <taxon>Eukaryota</taxon>
        <taxon>Viridiplantae</taxon>
        <taxon>Streptophyta</taxon>
        <taxon>Embryophyta</taxon>
        <taxon>Tracheophyta</taxon>
        <taxon>Spermatophyta</taxon>
        <taxon>Magnoliopsida</taxon>
        <taxon>eudicotyledons</taxon>
        <taxon>Gunneridae</taxon>
        <taxon>Pentapetalae</taxon>
        <taxon>rosids</taxon>
        <taxon>fabids</taxon>
        <taxon>Malpighiales</taxon>
        <taxon>Salicaceae</taxon>
        <taxon>Flacourtieae</taxon>
        <taxon>Dovyalis</taxon>
    </lineage>
</organism>
<evidence type="ECO:0000259" key="2">
    <source>
        <dbReference type="PROSITE" id="PS50181"/>
    </source>
</evidence>
<dbReference type="Proteomes" id="UP001314170">
    <property type="component" value="Unassembled WGS sequence"/>
</dbReference>
<name>A0AAV1RBY5_9ROSI</name>
<dbReference type="NCBIfam" id="TIGR01640">
    <property type="entry name" value="F_box_assoc_1"/>
    <property type="match status" value="1"/>
</dbReference>
<dbReference type="PANTHER" id="PTHR31672">
    <property type="entry name" value="BNACNNG10540D PROTEIN"/>
    <property type="match status" value="1"/>
</dbReference>
<protein>
    <recommendedName>
        <fullName evidence="2">F-box domain-containing protein</fullName>
    </recommendedName>
</protein>
<dbReference type="InterPro" id="IPR036047">
    <property type="entry name" value="F-box-like_dom_sf"/>
</dbReference>
<reference evidence="3 4" key="1">
    <citation type="submission" date="2024-01" db="EMBL/GenBank/DDBJ databases">
        <authorList>
            <person name="Waweru B."/>
        </authorList>
    </citation>
    <scope>NUCLEOTIDE SEQUENCE [LARGE SCALE GENOMIC DNA]</scope>
</reference>
<comment type="caution">
    <text evidence="3">The sequence shown here is derived from an EMBL/GenBank/DDBJ whole genome shotgun (WGS) entry which is preliminary data.</text>
</comment>
<dbReference type="InterPro" id="IPR050796">
    <property type="entry name" value="SCF_F-box_component"/>
</dbReference>
<proteinExistence type="predicted"/>
<dbReference type="CDD" id="cd22157">
    <property type="entry name" value="F-box_AtFBW1-like"/>
    <property type="match status" value="1"/>
</dbReference>
<evidence type="ECO:0000313" key="4">
    <source>
        <dbReference type="Proteomes" id="UP001314170"/>
    </source>
</evidence>
<keyword evidence="4" id="KW-1185">Reference proteome</keyword>
<feature type="domain" description="F-box" evidence="2">
    <location>
        <begin position="33"/>
        <end position="79"/>
    </location>
</feature>
<sequence>MVTPFPSSPTYKRRNDHHNLSAPENEKKTKKTPPPLPSLPNELIIEILSRLPAKSLIQFRCVSKSFKSLISDPEFIKTHLEKVKTLSKSHHPDFSQTIVISSSEPLFKLKSCSVHSVCNNPETDVVILDDYSLKDTYSYDWVVGSCDGLLCLGIEQDFVVLWNPTTRIFNRLPDLRFSKKSGSYTVFGFGYDSRVDDYKALAIFCFCTKSVHGGSRYVNRIKVCSLKDRHWRRVDDFEYGIPYDVSGKHVNGNLCWPVIPEGGSMESMWSIVAFDLAEETFKEVVQPEYGEGVYDRVLGVLQEWLCVMCNYLGVRADVWVMKEYGVGDSWTKMFSIPYLDDPVRFHYSVPLCIFSGGEVLLEYNSVFVIYNPKDGNFRYPIMNGASSCLEADLYIQSLVSPMVDCHE</sequence>
<dbReference type="SUPFAM" id="SSF81383">
    <property type="entry name" value="F-box domain"/>
    <property type="match status" value="1"/>
</dbReference>
<dbReference type="AlphaFoldDB" id="A0AAV1RBY5"/>
<evidence type="ECO:0000313" key="3">
    <source>
        <dbReference type="EMBL" id="CAK7332961.1"/>
    </source>
</evidence>
<dbReference type="PROSITE" id="PS50181">
    <property type="entry name" value="FBOX"/>
    <property type="match status" value="1"/>
</dbReference>
<gene>
    <name evidence="3" type="ORF">DCAF_LOCUS9246</name>
</gene>
<evidence type="ECO:0000256" key="1">
    <source>
        <dbReference type="SAM" id="MobiDB-lite"/>
    </source>
</evidence>
<dbReference type="SMART" id="SM00256">
    <property type="entry name" value="FBOX"/>
    <property type="match status" value="1"/>
</dbReference>
<dbReference type="Gene3D" id="1.20.1280.50">
    <property type="match status" value="1"/>
</dbReference>
<dbReference type="EMBL" id="CAWUPB010000913">
    <property type="protein sequence ID" value="CAK7332961.1"/>
    <property type="molecule type" value="Genomic_DNA"/>
</dbReference>
<feature type="region of interest" description="Disordered" evidence="1">
    <location>
        <begin position="1"/>
        <end position="37"/>
    </location>
</feature>
<dbReference type="PANTHER" id="PTHR31672:SF13">
    <property type="entry name" value="F-BOX PROTEIN CPR30-LIKE"/>
    <property type="match status" value="1"/>
</dbReference>
<dbReference type="Pfam" id="PF00646">
    <property type="entry name" value="F-box"/>
    <property type="match status" value="1"/>
</dbReference>
<dbReference type="Pfam" id="PF07734">
    <property type="entry name" value="FBA_1"/>
    <property type="match status" value="1"/>
</dbReference>
<dbReference type="InterPro" id="IPR017451">
    <property type="entry name" value="F-box-assoc_interact_dom"/>
</dbReference>
<dbReference type="InterPro" id="IPR001810">
    <property type="entry name" value="F-box_dom"/>
</dbReference>